<dbReference type="RefSeq" id="WP_088757017.1">
    <property type="nucleotide sequence ID" value="NZ_NJGV01000025.1"/>
</dbReference>
<reference evidence="2 3" key="1">
    <citation type="journal article" date="2010" name="Int. J. Syst. Evol. Microbiol.">
        <title>Reclassification of Herbaspirillum putei as a later heterotypic synonym of Herbaspirillum huttiense, with the description of H. huttiense subsp. huttiense subsp. nov. and H. huttiense subsp. putei subsp. nov., comb. nov., and description of Herbaspirillum aquaticum sp. nov.</title>
        <authorList>
            <person name="Dobritsa A.P."/>
            <person name="Reddy M.C."/>
            <person name="Samadpour M."/>
        </authorList>
    </citation>
    <scope>NUCLEOTIDE SEQUENCE [LARGE SCALE GENOMIC DNA]</scope>
    <source>
        <strain evidence="2 3">IEH 4430</strain>
    </source>
</reference>
<keyword evidence="3" id="KW-1185">Reference proteome</keyword>
<comment type="caution">
    <text evidence="2">The sequence shown here is derived from an EMBL/GenBank/DDBJ whole genome shotgun (WGS) entry which is preliminary data.</text>
</comment>
<feature type="chain" id="PRO_5012533499" description="Zinc-binding protein" evidence="1">
    <location>
        <begin position="26"/>
        <end position="197"/>
    </location>
</feature>
<evidence type="ECO:0000313" key="2">
    <source>
        <dbReference type="EMBL" id="OWY32538.1"/>
    </source>
</evidence>
<sequence length="197" mass="20549">MFRFRPSLRLIPLVLLSVASLPALAADEGHDHHGNHPAHVHGVGKLDVALEGNTLTLHLDSPLINLVGFEHAASSGKDKDTVRAAVKNLREVNRMFATDAAAQCKPAEVQLESAVLTPALLGEKTPASSAPAPNDGHADLDGDFTLVCASPGALNTVDVSGLFAAFPGFQRIDVQLATPKKQGAVQLVPGSALIPLN</sequence>
<organism evidence="2 3">
    <name type="scientific">Herbaspirillum aquaticum</name>
    <dbReference type="NCBI Taxonomy" id="568783"/>
    <lineage>
        <taxon>Bacteria</taxon>
        <taxon>Pseudomonadati</taxon>
        <taxon>Pseudomonadota</taxon>
        <taxon>Betaproteobacteria</taxon>
        <taxon>Burkholderiales</taxon>
        <taxon>Oxalobacteraceae</taxon>
        <taxon>Herbaspirillum</taxon>
    </lineage>
</organism>
<dbReference type="Pfam" id="PF10986">
    <property type="entry name" value="ZrgA"/>
    <property type="match status" value="1"/>
</dbReference>
<evidence type="ECO:0000313" key="3">
    <source>
        <dbReference type="Proteomes" id="UP000214747"/>
    </source>
</evidence>
<dbReference type="AlphaFoldDB" id="A0A225SN75"/>
<protein>
    <recommendedName>
        <fullName evidence="4">Zinc-binding protein</fullName>
    </recommendedName>
</protein>
<accession>A0A225SN75</accession>
<keyword evidence="1" id="KW-0732">Signal</keyword>
<dbReference type="EMBL" id="NJGV01000025">
    <property type="protein sequence ID" value="OWY32538.1"/>
    <property type="molecule type" value="Genomic_DNA"/>
</dbReference>
<dbReference type="InterPro" id="IPR021253">
    <property type="entry name" value="ZrgA-like"/>
</dbReference>
<name>A0A225SN75_9BURK</name>
<feature type="signal peptide" evidence="1">
    <location>
        <begin position="1"/>
        <end position="25"/>
    </location>
</feature>
<evidence type="ECO:0008006" key="4">
    <source>
        <dbReference type="Google" id="ProtNLM"/>
    </source>
</evidence>
<evidence type="ECO:0000256" key="1">
    <source>
        <dbReference type="SAM" id="SignalP"/>
    </source>
</evidence>
<dbReference type="Proteomes" id="UP000214747">
    <property type="component" value="Unassembled WGS sequence"/>
</dbReference>
<proteinExistence type="predicted"/>
<gene>
    <name evidence="2" type="ORF">CEJ45_21060</name>
</gene>